<gene>
    <name evidence="4" type="ORF">SAMN05192585_12337</name>
</gene>
<feature type="active site" description="Proton acceptor" evidence="3">
    <location>
        <position position="68"/>
    </location>
</feature>
<dbReference type="GO" id="GO:0036221">
    <property type="term" value="F:UTP diphosphatase activity"/>
    <property type="evidence" value="ECO:0007669"/>
    <property type="project" value="RHEA"/>
</dbReference>
<dbReference type="PANTHER" id="PTHR43213:SF5">
    <property type="entry name" value="BIFUNCTIONAL DTTP_UTP PYROPHOSPHATASE_METHYLTRANSFERASE PROTEIN-RELATED"/>
    <property type="match status" value="1"/>
</dbReference>
<dbReference type="GO" id="GO:0036218">
    <property type="term" value="F:dTTP diphosphatase activity"/>
    <property type="evidence" value="ECO:0007669"/>
    <property type="project" value="RHEA"/>
</dbReference>
<evidence type="ECO:0000313" key="5">
    <source>
        <dbReference type="Proteomes" id="UP000199182"/>
    </source>
</evidence>
<evidence type="ECO:0000313" key="4">
    <source>
        <dbReference type="EMBL" id="SDN57618.1"/>
    </source>
</evidence>
<dbReference type="STRING" id="258515.SAMN05192585_12337"/>
<dbReference type="RefSeq" id="WP_092641152.1">
    <property type="nucleotide sequence ID" value="NZ_FNID01000023.1"/>
</dbReference>
<organism evidence="4 5">
    <name type="scientific">Acetanaerobacterium elongatum</name>
    <dbReference type="NCBI Taxonomy" id="258515"/>
    <lineage>
        <taxon>Bacteria</taxon>
        <taxon>Bacillati</taxon>
        <taxon>Bacillota</taxon>
        <taxon>Clostridia</taxon>
        <taxon>Eubacteriales</taxon>
        <taxon>Oscillospiraceae</taxon>
        <taxon>Acetanaerobacterium</taxon>
    </lineage>
</organism>
<comment type="function">
    <text evidence="3">Nucleoside triphosphate pyrophosphatase that hydrolyzes dTTP and UTP. May have a dual role in cell division arrest and in preventing the incorporation of modified nucleotides into cellular nucleic acids.</text>
</comment>
<dbReference type="InterPro" id="IPR003697">
    <property type="entry name" value="Maf-like"/>
</dbReference>
<keyword evidence="5" id="KW-1185">Reference proteome</keyword>
<evidence type="ECO:0000256" key="1">
    <source>
        <dbReference type="ARBA" id="ARBA00001968"/>
    </source>
</evidence>
<dbReference type="PIRSF" id="PIRSF006305">
    <property type="entry name" value="Maf"/>
    <property type="match status" value="1"/>
</dbReference>
<dbReference type="Gene3D" id="3.90.950.10">
    <property type="match status" value="1"/>
</dbReference>
<keyword evidence="3" id="KW-0963">Cytoplasm</keyword>
<comment type="similarity">
    <text evidence="3">Belongs to the Maf family. YhdE subfamily.</text>
</comment>
<comment type="subcellular location">
    <subcellularLocation>
        <location evidence="3">Cytoplasm</location>
    </subcellularLocation>
</comment>
<dbReference type="EMBL" id="FNID01000023">
    <property type="protein sequence ID" value="SDN57618.1"/>
    <property type="molecule type" value="Genomic_DNA"/>
</dbReference>
<dbReference type="Pfam" id="PF02545">
    <property type="entry name" value="Maf"/>
    <property type="match status" value="1"/>
</dbReference>
<dbReference type="GO" id="GO:0009117">
    <property type="term" value="P:nucleotide metabolic process"/>
    <property type="evidence" value="ECO:0007669"/>
    <property type="project" value="UniProtKB-KW"/>
</dbReference>
<feature type="site" description="Important for substrate specificity" evidence="3">
    <location>
        <position position="11"/>
    </location>
</feature>
<evidence type="ECO:0000256" key="3">
    <source>
        <dbReference type="HAMAP-Rule" id="MF_00528"/>
    </source>
</evidence>
<dbReference type="PANTHER" id="PTHR43213">
    <property type="entry name" value="BIFUNCTIONAL DTTP/UTP PYROPHOSPHATASE/METHYLTRANSFERASE PROTEIN-RELATED"/>
    <property type="match status" value="1"/>
</dbReference>
<accession>A0A1H0CI74</accession>
<dbReference type="Proteomes" id="UP000199182">
    <property type="component" value="Unassembled WGS sequence"/>
</dbReference>
<dbReference type="HAMAP" id="MF_00528">
    <property type="entry name" value="Maf"/>
    <property type="match status" value="1"/>
</dbReference>
<comment type="catalytic activity">
    <reaction evidence="3">
        <text>dTTP + H2O = dTMP + diphosphate + H(+)</text>
        <dbReference type="Rhea" id="RHEA:28534"/>
        <dbReference type="ChEBI" id="CHEBI:15377"/>
        <dbReference type="ChEBI" id="CHEBI:15378"/>
        <dbReference type="ChEBI" id="CHEBI:33019"/>
        <dbReference type="ChEBI" id="CHEBI:37568"/>
        <dbReference type="ChEBI" id="CHEBI:63528"/>
        <dbReference type="EC" id="3.6.1.9"/>
    </reaction>
</comment>
<feature type="site" description="Important for substrate specificity" evidence="3">
    <location>
        <position position="69"/>
    </location>
</feature>
<name>A0A1H0CI74_9FIRM</name>
<protein>
    <recommendedName>
        <fullName evidence="3">dTTP/UTP pyrophosphatase</fullName>
        <shortName evidence="3">dTTPase/UTPase</shortName>
        <ecNumber evidence="3">3.6.1.9</ecNumber>
    </recommendedName>
    <alternativeName>
        <fullName evidence="3">Nucleoside triphosphate pyrophosphatase</fullName>
    </alternativeName>
    <alternativeName>
        <fullName evidence="3">Nucleotide pyrophosphatase</fullName>
        <shortName evidence="3">Nucleotide PPase</shortName>
    </alternativeName>
</protein>
<dbReference type="NCBIfam" id="TIGR00172">
    <property type="entry name" value="maf"/>
    <property type="match status" value="1"/>
</dbReference>
<feature type="site" description="Important for substrate specificity" evidence="3">
    <location>
        <position position="151"/>
    </location>
</feature>
<dbReference type="AlphaFoldDB" id="A0A1H0CI74"/>
<dbReference type="GO" id="GO:0005737">
    <property type="term" value="C:cytoplasm"/>
    <property type="evidence" value="ECO:0007669"/>
    <property type="project" value="UniProtKB-SubCell"/>
</dbReference>
<keyword evidence="3" id="KW-0546">Nucleotide metabolism</keyword>
<keyword evidence="2 3" id="KW-0378">Hydrolase</keyword>
<comment type="caution">
    <text evidence="3">Lacks conserved residue(s) required for the propagation of feature annotation.</text>
</comment>
<proteinExistence type="inferred from homology"/>
<evidence type="ECO:0000256" key="2">
    <source>
        <dbReference type="ARBA" id="ARBA00022801"/>
    </source>
</evidence>
<dbReference type="SUPFAM" id="SSF52972">
    <property type="entry name" value="ITPase-like"/>
    <property type="match status" value="1"/>
</dbReference>
<comment type="catalytic activity">
    <reaction evidence="3">
        <text>UTP + H2O = UMP + diphosphate + H(+)</text>
        <dbReference type="Rhea" id="RHEA:29395"/>
        <dbReference type="ChEBI" id="CHEBI:15377"/>
        <dbReference type="ChEBI" id="CHEBI:15378"/>
        <dbReference type="ChEBI" id="CHEBI:33019"/>
        <dbReference type="ChEBI" id="CHEBI:46398"/>
        <dbReference type="ChEBI" id="CHEBI:57865"/>
        <dbReference type="EC" id="3.6.1.9"/>
    </reaction>
</comment>
<dbReference type="OrthoDB" id="9807767at2"/>
<dbReference type="InterPro" id="IPR029001">
    <property type="entry name" value="ITPase-like_fam"/>
</dbReference>
<dbReference type="CDD" id="cd00555">
    <property type="entry name" value="Maf"/>
    <property type="match status" value="1"/>
</dbReference>
<reference evidence="4 5" key="1">
    <citation type="submission" date="2016-10" db="EMBL/GenBank/DDBJ databases">
        <authorList>
            <person name="de Groot N.N."/>
        </authorList>
    </citation>
    <scope>NUCLEOTIDE SEQUENCE [LARGE SCALE GENOMIC DNA]</scope>
    <source>
        <strain evidence="4 5">CGMCC 1.5012</strain>
    </source>
</reference>
<dbReference type="EC" id="3.6.1.9" evidence="3"/>
<sequence length="183" mass="20606">MRIILASASPRRAELMQHITEDFEIIPSQEEEVVDEVLDHHELVMELARIKAVSVLNKHPEALVIGCDTIVAVDNLVLGKPKDKEDAFNMLSLLAGRSHEVYTGVCLAKKGKLEQFYSRTEVFFAPLTDEEIYRYIATGEPYDKAGAYGIQGRASTFCERIEGDYFTVMGLPVAMLYKKLESF</sequence>
<comment type="cofactor">
    <cofactor evidence="1 3">
        <name>a divalent metal cation</name>
        <dbReference type="ChEBI" id="CHEBI:60240"/>
    </cofactor>
</comment>